<feature type="transmembrane region" description="Helical" evidence="11">
    <location>
        <begin position="255"/>
        <end position="278"/>
    </location>
</feature>
<dbReference type="GO" id="GO:0005524">
    <property type="term" value="F:ATP binding"/>
    <property type="evidence" value="ECO:0007669"/>
    <property type="project" value="UniProtKB-KW"/>
</dbReference>
<evidence type="ECO:0000256" key="10">
    <source>
        <dbReference type="ARBA" id="ARBA00023136"/>
    </source>
</evidence>
<evidence type="ECO:0000256" key="3">
    <source>
        <dbReference type="ARBA" id="ARBA00022475"/>
    </source>
</evidence>
<dbReference type="Pfam" id="PF00664">
    <property type="entry name" value="ABC_membrane"/>
    <property type="match status" value="1"/>
</dbReference>
<dbReference type="PROSITE" id="PS50929">
    <property type="entry name" value="ABC_TM1F"/>
    <property type="match status" value="1"/>
</dbReference>
<dbReference type="InterPro" id="IPR003593">
    <property type="entry name" value="AAA+_ATPase"/>
</dbReference>
<organism evidence="14 15">
    <name type="scientific">Luteimonas deserti</name>
    <dbReference type="NCBI Taxonomy" id="2752306"/>
    <lineage>
        <taxon>Bacteria</taxon>
        <taxon>Pseudomonadati</taxon>
        <taxon>Pseudomonadota</taxon>
        <taxon>Gammaproteobacteria</taxon>
        <taxon>Lysobacterales</taxon>
        <taxon>Lysobacteraceae</taxon>
        <taxon>Luteimonas</taxon>
    </lineage>
</organism>
<dbReference type="InterPro" id="IPR017871">
    <property type="entry name" value="ABC_transporter-like_CS"/>
</dbReference>
<dbReference type="PANTHER" id="PTHR43394:SF1">
    <property type="entry name" value="ATP-BINDING CASSETTE SUB-FAMILY B MEMBER 10, MITOCHONDRIAL"/>
    <property type="match status" value="1"/>
</dbReference>
<feature type="domain" description="ABC transmembrane type-1" evidence="13">
    <location>
        <begin position="35"/>
        <end position="316"/>
    </location>
</feature>
<keyword evidence="6 14" id="KW-0067">ATP-binding</keyword>
<feature type="transmembrane region" description="Helical" evidence="11">
    <location>
        <begin position="285"/>
        <end position="304"/>
    </location>
</feature>
<evidence type="ECO:0000259" key="13">
    <source>
        <dbReference type="PROSITE" id="PS50929"/>
    </source>
</evidence>
<dbReference type="Pfam" id="PF00005">
    <property type="entry name" value="ABC_tran"/>
    <property type="match status" value="1"/>
</dbReference>
<evidence type="ECO:0000256" key="4">
    <source>
        <dbReference type="ARBA" id="ARBA00022692"/>
    </source>
</evidence>
<dbReference type="InterPro" id="IPR039421">
    <property type="entry name" value="Type_1_exporter"/>
</dbReference>
<evidence type="ECO:0000313" key="15">
    <source>
        <dbReference type="Proteomes" id="UP000589896"/>
    </source>
</evidence>
<proteinExistence type="predicted"/>
<evidence type="ECO:0000259" key="12">
    <source>
        <dbReference type="PROSITE" id="PS50893"/>
    </source>
</evidence>
<accession>A0A7Z0QVQ7</accession>
<dbReference type="FunFam" id="3.40.50.300:FF:000140">
    <property type="entry name" value="Lipid A export ATP-binding/permease protein MsbA"/>
    <property type="match status" value="1"/>
</dbReference>
<dbReference type="SMART" id="SM00382">
    <property type="entry name" value="AAA"/>
    <property type="match status" value="1"/>
</dbReference>
<name>A0A7Z0QVQ7_9GAMM</name>
<evidence type="ECO:0000256" key="6">
    <source>
        <dbReference type="ARBA" id="ARBA00022840"/>
    </source>
</evidence>
<comment type="subcellular location">
    <subcellularLocation>
        <location evidence="1">Cell membrane</location>
        <topology evidence="1">Multi-pass membrane protein</topology>
    </subcellularLocation>
</comment>
<dbReference type="EMBL" id="JACCJZ010000020">
    <property type="protein sequence ID" value="NYZ63970.1"/>
    <property type="molecule type" value="Genomic_DNA"/>
</dbReference>
<dbReference type="Gene3D" id="3.40.50.300">
    <property type="entry name" value="P-loop containing nucleotide triphosphate hydrolases"/>
    <property type="match status" value="1"/>
</dbReference>
<dbReference type="NCBIfam" id="TIGR02203">
    <property type="entry name" value="MsbA_lipidA"/>
    <property type="match status" value="1"/>
</dbReference>
<dbReference type="Gene3D" id="1.20.1560.10">
    <property type="entry name" value="ABC transporter type 1, transmembrane domain"/>
    <property type="match status" value="1"/>
</dbReference>
<feature type="transmembrane region" description="Helical" evidence="11">
    <location>
        <begin position="159"/>
        <end position="181"/>
    </location>
</feature>
<dbReference type="SUPFAM" id="SSF90123">
    <property type="entry name" value="ABC transporter transmembrane region"/>
    <property type="match status" value="1"/>
</dbReference>
<evidence type="ECO:0000256" key="11">
    <source>
        <dbReference type="SAM" id="Phobius"/>
    </source>
</evidence>
<dbReference type="InterPro" id="IPR003439">
    <property type="entry name" value="ABC_transporter-like_ATP-bd"/>
</dbReference>
<keyword evidence="8 11" id="KW-1133">Transmembrane helix</keyword>
<keyword evidence="2" id="KW-0813">Transport</keyword>
<protein>
    <submittedName>
        <fullName evidence="14">Lipid A export permease/ATP-binding protein MsbA</fullName>
    </submittedName>
</protein>
<keyword evidence="3" id="KW-1003">Cell membrane</keyword>
<dbReference type="CDD" id="cd18552">
    <property type="entry name" value="ABC_6TM_MsbA_like"/>
    <property type="match status" value="1"/>
</dbReference>
<dbReference type="GO" id="GO:0016887">
    <property type="term" value="F:ATP hydrolysis activity"/>
    <property type="evidence" value="ECO:0007669"/>
    <property type="project" value="InterPro"/>
</dbReference>
<dbReference type="AlphaFoldDB" id="A0A7Z0QVQ7"/>
<evidence type="ECO:0000256" key="1">
    <source>
        <dbReference type="ARBA" id="ARBA00004651"/>
    </source>
</evidence>
<evidence type="ECO:0000256" key="8">
    <source>
        <dbReference type="ARBA" id="ARBA00022989"/>
    </source>
</evidence>
<dbReference type="RefSeq" id="WP_180546154.1">
    <property type="nucleotide sequence ID" value="NZ_JACCJZ010000020.1"/>
</dbReference>
<dbReference type="GO" id="GO:0034040">
    <property type="term" value="F:ATPase-coupled lipid transmembrane transporter activity"/>
    <property type="evidence" value="ECO:0007669"/>
    <property type="project" value="InterPro"/>
</dbReference>
<sequence length="596" mass="65066">MVDSVTAEAGRGDRAWPVYKRLLRFARGYRGLLSVAALGMLLEAAAGGLFTAMMQPIIDQTFVVDEAGIALWMPAAIIGLFVLRGIAGYLADYSMARSGRGIARDLRVQVLAKYLRLPGMRFDTEPVSSMLVRLGSDSDQVSQAAIDAAKVMLQQSLQILASLIVMLWYSWQVTLTILVIAPPLSWIMGKVARRYRRVSHHIQDSAAMLLQTADQSLSNQQEVKIYGAQAAENARYAAVAEHHMRLNLKVEATRAISSGVVQLMGAIGLALLLVIAGYEASQGRLTVGGFFSLMLAMMAIIPALKQLTNVQNMLQRGVASAERLFVILDAEDEVDTGTRRLERARGEIEFRSVSARYPGQDTPALQEVSFVARPGTVTAIVGRSGSGKSTLIKLIPRFYEHEAGQILLDGHPLEDYRIADVRRQIALVGQQVMLFDDTVAANVAYGEMATATPAALEHAIRGANAMEFVERLPQKLDSGIGSRGGRLSGGQRQRLAIARAMLKDAPILILDEATAALDTESERLVQDALDHLMPDRTTLVIAHRLSTIEHADQVLVLDQGRLVERGTHRELIERGGLYARLHRMQFRDADGGDGLA</sequence>
<feature type="domain" description="ABC transporter" evidence="12">
    <location>
        <begin position="348"/>
        <end position="584"/>
    </location>
</feature>
<gene>
    <name evidence="14" type="primary">msbA</name>
    <name evidence="14" type="ORF">H0E82_14575</name>
</gene>
<evidence type="ECO:0000256" key="2">
    <source>
        <dbReference type="ARBA" id="ARBA00022448"/>
    </source>
</evidence>
<dbReference type="InterPro" id="IPR011917">
    <property type="entry name" value="ABC_transpr_lipidA"/>
</dbReference>
<keyword evidence="10 11" id="KW-0472">Membrane</keyword>
<dbReference type="InterPro" id="IPR027417">
    <property type="entry name" value="P-loop_NTPase"/>
</dbReference>
<feature type="transmembrane region" description="Helical" evidence="11">
    <location>
        <begin position="31"/>
        <end position="57"/>
    </location>
</feature>
<dbReference type="GO" id="GO:0015421">
    <property type="term" value="F:ABC-type oligopeptide transporter activity"/>
    <property type="evidence" value="ECO:0007669"/>
    <property type="project" value="TreeGrafter"/>
</dbReference>
<dbReference type="PROSITE" id="PS50893">
    <property type="entry name" value="ABC_TRANSPORTER_2"/>
    <property type="match status" value="1"/>
</dbReference>
<keyword evidence="5" id="KW-0547">Nucleotide-binding</keyword>
<dbReference type="InterPro" id="IPR011527">
    <property type="entry name" value="ABC1_TM_dom"/>
</dbReference>
<keyword evidence="7" id="KW-1278">Translocase</keyword>
<evidence type="ECO:0000256" key="9">
    <source>
        <dbReference type="ARBA" id="ARBA00023055"/>
    </source>
</evidence>
<keyword evidence="4 11" id="KW-0812">Transmembrane</keyword>
<evidence type="ECO:0000256" key="5">
    <source>
        <dbReference type="ARBA" id="ARBA00022741"/>
    </source>
</evidence>
<dbReference type="InterPro" id="IPR036640">
    <property type="entry name" value="ABC1_TM_sf"/>
</dbReference>
<dbReference type="PROSITE" id="PS00211">
    <property type="entry name" value="ABC_TRANSPORTER_1"/>
    <property type="match status" value="1"/>
</dbReference>
<dbReference type="PANTHER" id="PTHR43394">
    <property type="entry name" value="ATP-DEPENDENT PERMEASE MDL1, MITOCHONDRIAL"/>
    <property type="match status" value="1"/>
</dbReference>
<reference evidence="14 15" key="1">
    <citation type="submission" date="2020-07" db="EMBL/GenBank/DDBJ databases">
        <title>isolation of Luteimonas sp. SJ-16.</title>
        <authorList>
            <person name="Huang X.-X."/>
            <person name="Xu L."/>
            <person name="Sun J.-Q."/>
        </authorList>
    </citation>
    <scope>NUCLEOTIDE SEQUENCE [LARGE SCALE GENOMIC DNA]</scope>
    <source>
        <strain evidence="14 15">SJ-16</strain>
    </source>
</reference>
<dbReference type="SUPFAM" id="SSF52540">
    <property type="entry name" value="P-loop containing nucleoside triphosphate hydrolases"/>
    <property type="match status" value="1"/>
</dbReference>
<dbReference type="GO" id="GO:0005886">
    <property type="term" value="C:plasma membrane"/>
    <property type="evidence" value="ECO:0007669"/>
    <property type="project" value="UniProtKB-SubCell"/>
</dbReference>
<evidence type="ECO:0000313" key="14">
    <source>
        <dbReference type="EMBL" id="NYZ63970.1"/>
    </source>
</evidence>
<dbReference type="Proteomes" id="UP000589896">
    <property type="component" value="Unassembled WGS sequence"/>
</dbReference>
<feature type="transmembrane region" description="Helical" evidence="11">
    <location>
        <begin position="69"/>
        <end position="91"/>
    </location>
</feature>
<keyword evidence="15" id="KW-1185">Reference proteome</keyword>
<evidence type="ECO:0000256" key="7">
    <source>
        <dbReference type="ARBA" id="ARBA00022967"/>
    </source>
</evidence>
<keyword evidence="9" id="KW-0445">Lipid transport</keyword>
<comment type="caution">
    <text evidence="14">The sequence shown here is derived from an EMBL/GenBank/DDBJ whole genome shotgun (WGS) entry which is preliminary data.</text>
</comment>